<protein>
    <submittedName>
        <fullName evidence="3">Uncharacterized protein</fullName>
    </submittedName>
</protein>
<accession>A0A6C0L9A6</accession>
<keyword evidence="2" id="KW-0812">Transmembrane</keyword>
<organism evidence="3">
    <name type="scientific">viral metagenome</name>
    <dbReference type="NCBI Taxonomy" id="1070528"/>
    <lineage>
        <taxon>unclassified sequences</taxon>
        <taxon>metagenomes</taxon>
        <taxon>organismal metagenomes</taxon>
    </lineage>
</organism>
<evidence type="ECO:0000256" key="1">
    <source>
        <dbReference type="SAM" id="MobiDB-lite"/>
    </source>
</evidence>
<feature type="compositionally biased region" description="Low complexity" evidence="1">
    <location>
        <begin position="239"/>
        <end position="250"/>
    </location>
</feature>
<feature type="transmembrane region" description="Helical" evidence="2">
    <location>
        <begin position="20"/>
        <end position="38"/>
    </location>
</feature>
<evidence type="ECO:0000256" key="2">
    <source>
        <dbReference type="SAM" id="Phobius"/>
    </source>
</evidence>
<proteinExistence type="predicted"/>
<feature type="transmembrane region" description="Helical" evidence="2">
    <location>
        <begin position="50"/>
        <end position="69"/>
    </location>
</feature>
<evidence type="ECO:0000313" key="3">
    <source>
        <dbReference type="EMBL" id="QHU27173.1"/>
    </source>
</evidence>
<dbReference type="EMBL" id="MN740452">
    <property type="protein sequence ID" value="QHU27173.1"/>
    <property type="molecule type" value="Genomic_DNA"/>
</dbReference>
<feature type="compositionally biased region" description="Low complexity" evidence="1">
    <location>
        <begin position="202"/>
        <end position="232"/>
    </location>
</feature>
<name>A0A6C0L9A6_9ZZZZ</name>
<sequence>MPASASTNLSDVFLGSEQSKYAGIALFITILIICLAILFTSSKIPIEQRLVFVIFILIITIPSILMSLFELTCIVTGGNYNTRWWCWALAWVLAIMIIFYCVMIIISLFISMTNYDLANERISDDIENNKVDVTTDNINANNYAKNIMNSYEKDKNNSPHAIHERSEAAESPEYREPHMRPPVRPPQQDMSSAQYLPPVPPTQQQQFPQQSQHMNVAQQAQQVQQSPQQPMNGSYTGFDSSDNLSPLDSSFIPIKEPMRQRANVNSDPRTNETVEPYTNDNEMFSSF</sequence>
<keyword evidence="2" id="KW-0472">Membrane</keyword>
<keyword evidence="2" id="KW-1133">Transmembrane helix</keyword>
<feature type="compositionally biased region" description="Basic and acidic residues" evidence="1">
    <location>
        <begin position="151"/>
        <end position="179"/>
    </location>
</feature>
<feature type="transmembrane region" description="Helical" evidence="2">
    <location>
        <begin position="89"/>
        <end position="111"/>
    </location>
</feature>
<feature type="region of interest" description="Disordered" evidence="1">
    <location>
        <begin position="151"/>
        <end position="287"/>
    </location>
</feature>
<dbReference type="AlphaFoldDB" id="A0A6C0L9A6"/>
<reference evidence="3" key="1">
    <citation type="journal article" date="2020" name="Nature">
        <title>Giant virus diversity and host interactions through global metagenomics.</title>
        <authorList>
            <person name="Schulz F."/>
            <person name="Roux S."/>
            <person name="Paez-Espino D."/>
            <person name="Jungbluth S."/>
            <person name="Walsh D.A."/>
            <person name="Denef V.J."/>
            <person name="McMahon K.D."/>
            <person name="Konstantinidis K.T."/>
            <person name="Eloe-Fadrosh E.A."/>
            <person name="Kyrpides N.C."/>
            <person name="Woyke T."/>
        </authorList>
    </citation>
    <scope>NUCLEOTIDE SEQUENCE</scope>
    <source>
        <strain evidence="3">GVMAG-M-3300027763-16</strain>
    </source>
</reference>
<feature type="compositionally biased region" description="Polar residues" evidence="1">
    <location>
        <begin position="262"/>
        <end position="287"/>
    </location>
</feature>